<protein>
    <submittedName>
        <fullName evidence="2">Uncharacterized protein</fullName>
    </submittedName>
</protein>
<evidence type="ECO:0000313" key="2">
    <source>
        <dbReference type="EMBL" id="KAI7746391.1"/>
    </source>
</evidence>
<comment type="caution">
    <text evidence="2">The sequence shown here is derived from an EMBL/GenBank/DDBJ whole genome shotgun (WGS) entry which is preliminary data.</text>
</comment>
<keyword evidence="1" id="KW-0732">Signal</keyword>
<name>A0AAD5CTR8_AMBAR</name>
<feature type="non-terminal residue" evidence="2">
    <location>
        <position position="202"/>
    </location>
</feature>
<feature type="signal peptide" evidence="1">
    <location>
        <begin position="1"/>
        <end position="22"/>
    </location>
</feature>
<organism evidence="2 3">
    <name type="scientific">Ambrosia artemisiifolia</name>
    <name type="common">Common ragweed</name>
    <dbReference type="NCBI Taxonomy" id="4212"/>
    <lineage>
        <taxon>Eukaryota</taxon>
        <taxon>Viridiplantae</taxon>
        <taxon>Streptophyta</taxon>
        <taxon>Embryophyta</taxon>
        <taxon>Tracheophyta</taxon>
        <taxon>Spermatophyta</taxon>
        <taxon>Magnoliopsida</taxon>
        <taxon>eudicotyledons</taxon>
        <taxon>Gunneridae</taxon>
        <taxon>Pentapetalae</taxon>
        <taxon>asterids</taxon>
        <taxon>campanulids</taxon>
        <taxon>Asterales</taxon>
        <taxon>Asteraceae</taxon>
        <taxon>Asteroideae</taxon>
        <taxon>Heliantheae alliance</taxon>
        <taxon>Heliantheae</taxon>
        <taxon>Ambrosia</taxon>
    </lineage>
</organism>
<dbReference type="PANTHER" id="PTHR47273">
    <property type="entry name" value="EXPRESSED PROTEIN"/>
    <property type="match status" value="1"/>
</dbReference>
<keyword evidence="3" id="KW-1185">Reference proteome</keyword>
<dbReference type="EMBL" id="JAMZMK010006987">
    <property type="protein sequence ID" value="KAI7746391.1"/>
    <property type="molecule type" value="Genomic_DNA"/>
</dbReference>
<dbReference type="Pfam" id="PF01190">
    <property type="entry name" value="Pollen_Ole_e_1"/>
    <property type="match status" value="1"/>
</dbReference>
<proteinExistence type="predicted"/>
<accession>A0AAD5CTR8</accession>
<evidence type="ECO:0000313" key="3">
    <source>
        <dbReference type="Proteomes" id="UP001206925"/>
    </source>
</evidence>
<dbReference type="AlphaFoldDB" id="A0AAD5CTR8"/>
<gene>
    <name evidence="2" type="ORF">M8C21_023374</name>
</gene>
<reference evidence="2" key="1">
    <citation type="submission" date="2022-06" db="EMBL/GenBank/DDBJ databases">
        <title>Uncovering the hologenomic basis of an extraordinary plant invasion.</title>
        <authorList>
            <person name="Bieker V.C."/>
            <person name="Martin M.D."/>
            <person name="Gilbert T."/>
            <person name="Hodgins K."/>
            <person name="Battlay P."/>
            <person name="Petersen B."/>
            <person name="Wilson J."/>
        </authorList>
    </citation>
    <scope>NUCLEOTIDE SEQUENCE</scope>
    <source>
        <strain evidence="2">AA19_3_7</strain>
        <tissue evidence="2">Leaf</tissue>
    </source>
</reference>
<sequence>MSSWVSFILLVYLCFSFSGVSSARHQKEKHSIAILTGTVYCDTCFGQEVPKSTHLISGATVAVECGTDGAKPRFREEVKTDEKGEFEAKLPPYVSKHVDNIKACSVRLLTSNEPNCVVAATATSSDIHFKSKRAGTHVFSAGFFTFKPQLCNEKDLMPVGGGMLPPLPIPDVPIPPVIPQLPPLPGVPSLPGVPQLPGVPLP</sequence>
<dbReference type="PANTHER" id="PTHR47273:SF4">
    <property type="entry name" value="EXPRESSED PROTEIN"/>
    <property type="match status" value="1"/>
</dbReference>
<feature type="chain" id="PRO_5041996679" evidence="1">
    <location>
        <begin position="23"/>
        <end position="202"/>
    </location>
</feature>
<evidence type="ECO:0000256" key="1">
    <source>
        <dbReference type="SAM" id="SignalP"/>
    </source>
</evidence>
<dbReference type="Proteomes" id="UP001206925">
    <property type="component" value="Unassembled WGS sequence"/>
</dbReference>